<dbReference type="NCBIfam" id="TIGR00527">
    <property type="entry name" value="gcvH"/>
    <property type="match status" value="1"/>
</dbReference>
<sequence length="129" mass="13597">MNIPKNLKYTEEHEWVKVEGNIAIIGITDFAQSQLGDVVFVELPAAGTEVAAGAGLSVVESVKAVSDIYAPLSGKVVAGNEDLADAPEKVNQDPYGDGWIAKIEITGGEELGKLLDCEAYEKLVAEGGH</sequence>
<reference evidence="5" key="1">
    <citation type="submission" date="2024-05" db="EMBL/GenBank/DDBJ databases">
        <title>Isolation and characterization of Sporomusa carbonis sp. nov., a carboxydotrophic hydrogenogen in the genus of Sporomusa isolated from a charcoal burning pile.</title>
        <authorList>
            <person name="Boeer T."/>
            <person name="Rosenbaum F."/>
            <person name="Eysell L."/>
            <person name="Mueller V."/>
            <person name="Daniel R."/>
            <person name="Poehlein A."/>
        </authorList>
    </citation>
    <scope>NUCLEOTIDE SEQUENCE [LARGE SCALE GENOMIC DNA]</scope>
    <source>
        <strain evidence="5">DSM 3132</strain>
    </source>
</reference>
<dbReference type="InterPro" id="IPR000089">
    <property type="entry name" value="Biotin_lipoyl"/>
</dbReference>
<comment type="similarity">
    <text evidence="1 3">Belongs to the GcvH family.</text>
</comment>
<dbReference type="HAMAP" id="MF_00272">
    <property type="entry name" value="GcvH"/>
    <property type="match status" value="1"/>
</dbReference>
<evidence type="ECO:0000313" key="6">
    <source>
        <dbReference type="Proteomes" id="UP000216052"/>
    </source>
</evidence>
<comment type="function">
    <text evidence="3">The glycine cleavage system catalyzes the degradation of glycine. The H protein shuttles the methylamine group of glycine from the P protein to the T protein.</text>
</comment>
<evidence type="ECO:0000313" key="5">
    <source>
        <dbReference type="EMBL" id="XFO75247.1"/>
    </source>
</evidence>
<dbReference type="EMBL" id="CP155571">
    <property type="protein sequence ID" value="XFO75247.1"/>
    <property type="molecule type" value="Genomic_DNA"/>
</dbReference>
<name>A0ABZ3J9Y8_SPOA4</name>
<dbReference type="SUPFAM" id="SSF51230">
    <property type="entry name" value="Single hybrid motif"/>
    <property type="match status" value="1"/>
</dbReference>
<dbReference type="PANTHER" id="PTHR11715:SF3">
    <property type="entry name" value="GLYCINE CLEAVAGE SYSTEM H PROTEIN-RELATED"/>
    <property type="match status" value="1"/>
</dbReference>
<comment type="subunit">
    <text evidence="3">The glycine cleavage system is composed of four proteins: P, T, L and H.</text>
</comment>
<dbReference type="Pfam" id="PF01597">
    <property type="entry name" value="GCV_H"/>
    <property type="match status" value="1"/>
</dbReference>
<protein>
    <recommendedName>
        <fullName evidence="3">Glycine cleavage system H protein</fullName>
    </recommendedName>
</protein>
<organism evidence="5 6">
    <name type="scientific">Sporomusa acidovorans (strain ATCC 49682 / DSM 3132 / Mol)</name>
    <dbReference type="NCBI Taxonomy" id="1123286"/>
    <lineage>
        <taxon>Bacteria</taxon>
        <taxon>Bacillati</taxon>
        <taxon>Bacillota</taxon>
        <taxon>Negativicutes</taxon>
        <taxon>Selenomonadales</taxon>
        <taxon>Sporomusaceae</taxon>
        <taxon>Sporomusa</taxon>
    </lineage>
</organism>
<dbReference type="CDD" id="cd06848">
    <property type="entry name" value="GCS_H"/>
    <property type="match status" value="1"/>
</dbReference>
<dbReference type="InterPro" id="IPR003016">
    <property type="entry name" value="2-oxoA_DH_lipoyl-BS"/>
</dbReference>
<evidence type="ECO:0000256" key="1">
    <source>
        <dbReference type="ARBA" id="ARBA00009249"/>
    </source>
</evidence>
<dbReference type="PROSITE" id="PS50968">
    <property type="entry name" value="BIOTINYL_LIPOYL"/>
    <property type="match status" value="1"/>
</dbReference>
<dbReference type="RefSeq" id="WP_093792369.1">
    <property type="nucleotide sequence ID" value="NZ_CP155571.1"/>
</dbReference>
<dbReference type="Proteomes" id="UP000216052">
    <property type="component" value="Chromosome"/>
</dbReference>
<dbReference type="InterPro" id="IPR011053">
    <property type="entry name" value="Single_hybrid_motif"/>
</dbReference>
<dbReference type="InterPro" id="IPR017453">
    <property type="entry name" value="GCV_H_sub"/>
</dbReference>
<dbReference type="InterPro" id="IPR002930">
    <property type="entry name" value="GCV_H"/>
</dbReference>
<feature type="modified residue" description="N6-lipoyllysine" evidence="3">
    <location>
        <position position="63"/>
    </location>
</feature>
<feature type="domain" description="Lipoyl-binding" evidence="4">
    <location>
        <begin position="22"/>
        <end position="104"/>
    </location>
</feature>
<dbReference type="InterPro" id="IPR033753">
    <property type="entry name" value="GCV_H/Fam206"/>
</dbReference>
<keyword evidence="6" id="KW-1185">Reference proteome</keyword>
<dbReference type="NCBIfam" id="NF002270">
    <property type="entry name" value="PRK01202.1"/>
    <property type="match status" value="1"/>
</dbReference>
<evidence type="ECO:0000259" key="4">
    <source>
        <dbReference type="PROSITE" id="PS50968"/>
    </source>
</evidence>
<evidence type="ECO:0000256" key="3">
    <source>
        <dbReference type="HAMAP-Rule" id="MF_00272"/>
    </source>
</evidence>
<keyword evidence="2 3" id="KW-0450">Lipoyl</keyword>
<proteinExistence type="inferred from homology"/>
<dbReference type="PROSITE" id="PS00189">
    <property type="entry name" value="LIPOYL"/>
    <property type="match status" value="1"/>
</dbReference>
<dbReference type="PANTHER" id="PTHR11715">
    <property type="entry name" value="GLYCINE CLEAVAGE SYSTEM H PROTEIN"/>
    <property type="match status" value="1"/>
</dbReference>
<gene>
    <name evidence="5" type="primary">gcvH_3</name>
    <name evidence="3" type="synonym">gcvH</name>
    <name evidence="5" type="ORF">SPACI_053630</name>
</gene>
<accession>A0ABZ3J9Y8</accession>
<dbReference type="Gene3D" id="2.40.50.100">
    <property type="match status" value="1"/>
</dbReference>
<comment type="cofactor">
    <cofactor evidence="3">
        <name>(R)-lipoate</name>
        <dbReference type="ChEBI" id="CHEBI:83088"/>
    </cofactor>
    <text evidence="3">Binds 1 lipoyl cofactor covalently.</text>
</comment>
<evidence type="ECO:0000256" key="2">
    <source>
        <dbReference type="ARBA" id="ARBA00022823"/>
    </source>
</evidence>